<accession>A0A5K7XH63</accession>
<protein>
    <recommendedName>
        <fullName evidence="2">Ice-binding protein C-terminal domain-containing protein</fullName>
    </recommendedName>
</protein>
<evidence type="ECO:0000259" key="2">
    <source>
        <dbReference type="Pfam" id="PF07589"/>
    </source>
</evidence>
<feature type="signal peptide" evidence="1">
    <location>
        <begin position="1"/>
        <end position="26"/>
    </location>
</feature>
<dbReference type="AlphaFoldDB" id="A0A5K7XH63"/>
<keyword evidence="4" id="KW-1185">Reference proteome</keyword>
<evidence type="ECO:0000313" key="3">
    <source>
        <dbReference type="EMBL" id="BBO33563.1"/>
    </source>
</evidence>
<reference evidence="4" key="1">
    <citation type="submission" date="2019-10" db="EMBL/GenBank/DDBJ databases">
        <title>Lacipirellula parvula gen. nov., sp. nov., representing a lineage of planctomycetes widespread in freshwater anoxic habitats, and description of the family Lacipirellulaceae.</title>
        <authorList>
            <person name="Dedysh S.N."/>
            <person name="Kulichevskaya I.S."/>
            <person name="Beletsky A.V."/>
            <person name="Rakitin A.L."/>
            <person name="Mardanov A.V."/>
            <person name="Ivanova A.A."/>
            <person name="Saltykova V.X."/>
            <person name="Rijpstra W.I.C."/>
            <person name="Sinninghe Damste J.S."/>
            <person name="Ravin N.V."/>
        </authorList>
    </citation>
    <scope>NUCLEOTIDE SEQUENCE [LARGE SCALE GENOMIC DNA]</scope>
    <source>
        <strain evidence="4">PX69</strain>
    </source>
</reference>
<feature type="chain" id="PRO_5024950635" description="Ice-binding protein C-terminal domain-containing protein" evidence="1">
    <location>
        <begin position="27"/>
        <end position="527"/>
    </location>
</feature>
<evidence type="ECO:0000313" key="4">
    <source>
        <dbReference type="Proteomes" id="UP000326837"/>
    </source>
</evidence>
<keyword evidence="1" id="KW-0732">Signal</keyword>
<dbReference type="InterPro" id="IPR013424">
    <property type="entry name" value="Ice-binding_C"/>
</dbReference>
<dbReference type="Proteomes" id="UP000326837">
    <property type="component" value="Chromosome"/>
</dbReference>
<proteinExistence type="predicted"/>
<gene>
    <name evidence="3" type="ORF">PLANPX_3175</name>
</gene>
<feature type="domain" description="Ice-binding protein C-terminal" evidence="2">
    <location>
        <begin position="505"/>
        <end position="527"/>
    </location>
</feature>
<dbReference type="Pfam" id="PF07589">
    <property type="entry name" value="PEP-CTERM"/>
    <property type="match status" value="1"/>
</dbReference>
<name>A0A5K7XH63_9BACT</name>
<sequence length="527" mass="52270">MNIRNRFSRLLGAGAALCLVAAPLHGANIYWQGTNVSGNLMGPNYTDGVTNNLTPTASDVVHVGGGGTASYSTPGTVSLQKLRVGHNTVAPANPGTGIVNLSNGAKIDLTVGGAGGANASLWVGNVQNGTLNIDGAGTSVTAARFIAIGYGNNVARMGTVNITNGGSLIATLGNINLGESNNAMNGVQGHVNVDGTVSAMSAGADLVVGVYGAKSTFTQTGGLVSIDDSIEVGASTSLIANVGSSYSISGGTTTHSGNFFLGRGASVNATANISGTAILNTGNRFLMGAGTATGVVTNHSGGTLNTTLDLRVGDSGSGDTTYNLSGTGVINSTTGGIVGRQGAAKFFQTGGVANFNGTLSIGNRETATGANSGLYKISAGDLNIATALNVANNGVGEFRVVGDDATIDVTGNMLVGNTANGLGTLAFELETGDILSQLAVTGTATFSSGAALVFDATNAAPTQNVYNLLTAASIVDSGIAFTAPTGWSYQIVSGGNGQILQAVMAVPEPSTIGLALLAGIGLVRRRR</sequence>
<dbReference type="EMBL" id="AP021861">
    <property type="protein sequence ID" value="BBO33563.1"/>
    <property type="molecule type" value="Genomic_DNA"/>
</dbReference>
<dbReference type="NCBIfam" id="TIGR02595">
    <property type="entry name" value="PEP_CTERM"/>
    <property type="match status" value="1"/>
</dbReference>
<dbReference type="KEGG" id="lpav:PLANPX_3175"/>
<organism evidence="3 4">
    <name type="scientific">Lacipirellula parvula</name>
    <dbReference type="NCBI Taxonomy" id="2650471"/>
    <lineage>
        <taxon>Bacteria</taxon>
        <taxon>Pseudomonadati</taxon>
        <taxon>Planctomycetota</taxon>
        <taxon>Planctomycetia</taxon>
        <taxon>Pirellulales</taxon>
        <taxon>Lacipirellulaceae</taxon>
        <taxon>Lacipirellula</taxon>
    </lineage>
</organism>
<evidence type="ECO:0000256" key="1">
    <source>
        <dbReference type="SAM" id="SignalP"/>
    </source>
</evidence>
<dbReference type="RefSeq" id="WP_152099311.1">
    <property type="nucleotide sequence ID" value="NZ_AP021861.1"/>
</dbReference>